<keyword evidence="4" id="KW-0808">Transferase</keyword>
<dbReference type="InterPro" id="IPR001220">
    <property type="entry name" value="Legume_lectin_dom"/>
</dbReference>
<dbReference type="SUPFAM" id="SSF49899">
    <property type="entry name" value="Concanavalin A-like lectins/glucanases"/>
    <property type="match status" value="1"/>
</dbReference>
<comment type="caution">
    <text evidence="4">The sequence shown here is derived from an EMBL/GenBank/DDBJ whole genome shotgun (WGS) entry which is preliminary data.</text>
</comment>
<dbReference type="PANTHER" id="PTHR32401:SF47">
    <property type="entry name" value="LEGUME LECTIN DOMAIN-CONTAINING PROTEIN"/>
    <property type="match status" value="1"/>
</dbReference>
<dbReference type="PIRSF" id="PIRSF002690">
    <property type="entry name" value="L-type_lectin_plant"/>
    <property type="match status" value="1"/>
</dbReference>
<dbReference type="GO" id="GO:0030246">
    <property type="term" value="F:carbohydrate binding"/>
    <property type="evidence" value="ECO:0007669"/>
    <property type="project" value="UniProtKB-KW"/>
</dbReference>
<evidence type="ECO:0000256" key="2">
    <source>
        <dbReference type="ARBA" id="ARBA00022734"/>
    </source>
</evidence>
<dbReference type="InterPro" id="IPR019825">
    <property type="entry name" value="Lectin_legB_Mn/Ca_BS"/>
</dbReference>
<name>A0AAD7PX77_QUISA</name>
<keyword evidence="4" id="KW-0418">Kinase</keyword>
<protein>
    <submittedName>
        <fullName evidence="4">Lectin receptor kinase</fullName>
    </submittedName>
</protein>
<dbReference type="FunFam" id="2.60.120.200:FF:000103">
    <property type="entry name" value="L-type lectin-domain containing receptor kinase IX.1"/>
    <property type="match status" value="1"/>
</dbReference>
<dbReference type="PROSITE" id="PS00307">
    <property type="entry name" value="LECTIN_LEGUME_BETA"/>
    <property type="match status" value="1"/>
</dbReference>
<dbReference type="InterPro" id="IPR000985">
    <property type="entry name" value="Lectin_LegA_CS"/>
</dbReference>
<dbReference type="Pfam" id="PF00139">
    <property type="entry name" value="Lectin_legB"/>
    <property type="match status" value="1"/>
</dbReference>
<evidence type="ECO:0000313" key="4">
    <source>
        <dbReference type="EMBL" id="KAJ7970831.1"/>
    </source>
</evidence>
<evidence type="ECO:0000256" key="1">
    <source>
        <dbReference type="ARBA" id="ARBA00007606"/>
    </source>
</evidence>
<dbReference type="PROSITE" id="PS00308">
    <property type="entry name" value="LECTIN_LEGUME_ALPHA"/>
    <property type="match status" value="1"/>
</dbReference>
<dbReference type="PANTHER" id="PTHR32401">
    <property type="entry name" value="CONCANAVALIN A-LIKE LECTIN FAMILY PROTEIN"/>
    <property type="match status" value="1"/>
</dbReference>
<comment type="similarity">
    <text evidence="1">Belongs to the leguminous lectin family.</text>
</comment>
<feature type="domain" description="Legume lectin" evidence="3">
    <location>
        <begin position="29"/>
        <end position="262"/>
    </location>
</feature>
<dbReference type="InterPro" id="IPR050258">
    <property type="entry name" value="Leguminous_Lectin"/>
</dbReference>
<keyword evidence="5" id="KW-1185">Reference proteome</keyword>
<dbReference type="AlphaFoldDB" id="A0AAD7PX77"/>
<keyword evidence="2" id="KW-0430">Lectin</keyword>
<dbReference type="Gene3D" id="2.60.120.200">
    <property type="match status" value="1"/>
</dbReference>
<proteinExistence type="inferred from homology"/>
<sequence>MAIFNSKSYSVLFIVFVFFLLQLNNVLSFSFNFINFHPGTNALIFEGDAFASNGVLQLTKNQVDTPINGSAGRASYSEPLHLWDAKTGKLADFTTQFTFFLKTINSSLLFGDGFSFFLAPVESDIPNNSSGAYLGLFSEETALDASKNDIVAVEFDTYGNTWDPSFPHVGVDINQIKSLVYAQLASNIEKGSVATALINYNSTTKFLDVLVTYADKPAFSTKLTVGIDLAYVLPEWVRIGFSGATGQLVEIHDIVSWSFTSTL</sequence>
<dbReference type="InterPro" id="IPR013320">
    <property type="entry name" value="ConA-like_dom_sf"/>
</dbReference>
<organism evidence="4 5">
    <name type="scientific">Quillaja saponaria</name>
    <name type="common">Soap bark tree</name>
    <dbReference type="NCBI Taxonomy" id="32244"/>
    <lineage>
        <taxon>Eukaryota</taxon>
        <taxon>Viridiplantae</taxon>
        <taxon>Streptophyta</taxon>
        <taxon>Embryophyta</taxon>
        <taxon>Tracheophyta</taxon>
        <taxon>Spermatophyta</taxon>
        <taxon>Magnoliopsida</taxon>
        <taxon>eudicotyledons</taxon>
        <taxon>Gunneridae</taxon>
        <taxon>Pentapetalae</taxon>
        <taxon>rosids</taxon>
        <taxon>fabids</taxon>
        <taxon>Fabales</taxon>
        <taxon>Quillajaceae</taxon>
        <taxon>Quillaja</taxon>
    </lineage>
</organism>
<dbReference type="CDD" id="cd06899">
    <property type="entry name" value="lectin_legume_LecRK_Arcelin_ConA"/>
    <property type="match status" value="1"/>
</dbReference>
<evidence type="ECO:0000259" key="3">
    <source>
        <dbReference type="Pfam" id="PF00139"/>
    </source>
</evidence>
<dbReference type="EMBL" id="JARAOO010000004">
    <property type="protein sequence ID" value="KAJ7970831.1"/>
    <property type="molecule type" value="Genomic_DNA"/>
</dbReference>
<dbReference type="Proteomes" id="UP001163823">
    <property type="component" value="Chromosome 4"/>
</dbReference>
<dbReference type="InterPro" id="IPR016363">
    <property type="entry name" value="L-lectin"/>
</dbReference>
<reference evidence="4" key="1">
    <citation type="journal article" date="2023" name="Science">
        <title>Elucidation of the pathway for biosynthesis of saponin adjuvants from the soapbark tree.</title>
        <authorList>
            <person name="Reed J."/>
            <person name="Orme A."/>
            <person name="El-Demerdash A."/>
            <person name="Owen C."/>
            <person name="Martin L.B.B."/>
            <person name="Misra R.C."/>
            <person name="Kikuchi S."/>
            <person name="Rejzek M."/>
            <person name="Martin A.C."/>
            <person name="Harkess A."/>
            <person name="Leebens-Mack J."/>
            <person name="Louveau T."/>
            <person name="Stephenson M.J."/>
            <person name="Osbourn A."/>
        </authorList>
    </citation>
    <scope>NUCLEOTIDE SEQUENCE</scope>
    <source>
        <strain evidence="4">S10</strain>
    </source>
</reference>
<keyword evidence="4" id="KW-0675">Receptor</keyword>
<evidence type="ECO:0000313" key="5">
    <source>
        <dbReference type="Proteomes" id="UP001163823"/>
    </source>
</evidence>
<accession>A0AAD7PX77</accession>
<dbReference type="GO" id="GO:0016301">
    <property type="term" value="F:kinase activity"/>
    <property type="evidence" value="ECO:0007669"/>
    <property type="project" value="UniProtKB-KW"/>
</dbReference>
<gene>
    <name evidence="4" type="ORF">O6P43_008953</name>
</gene>
<dbReference type="KEGG" id="qsa:O6P43_008953"/>